<keyword evidence="4 11" id="KW-0378">Hydrolase</keyword>
<dbReference type="InterPro" id="IPR004866">
    <property type="entry name" value="CHB/HEX_N_dom"/>
</dbReference>
<dbReference type="Gene3D" id="2.60.40.10">
    <property type="entry name" value="Immunoglobulins"/>
    <property type="match status" value="1"/>
</dbReference>
<dbReference type="InterPro" id="IPR013783">
    <property type="entry name" value="Ig-like_fold"/>
</dbReference>
<comment type="catalytic activity">
    <reaction evidence="1">
        <text>Hydrolysis of terminal non-reducing N-acetyl-D-hexosamine residues in N-acetyl-beta-D-hexosaminides.</text>
        <dbReference type="EC" id="3.2.1.52"/>
    </reaction>
</comment>
<evidence type="ECO:0000256" key="5">
    <source>
        <dbReference type="ARBA" id="ARBA00023295"/>
    </source>
</evidence>
<protein>
    <recommendedName>
        <fullName evidence="3">beta-N-acetylhexosaminidase</fullName>
        <ecNumber evidence="3">3.2.1.52</ecNumber>
    </recommendedName>
    <alternativeName>
        <fullName evidence="6">Beta-N-acetylhexosaminidase</fullName>
    </alternativeName>
    <alternativeName>
        <fullName evidence="7">N-acetyl-beta-glucosaminidase</fullName>
    </alternativeName>
</protein>
<dbReference type="EC" id="3.2.1.52" evidence="3"/>
<keyword evidence="9" id="KW-0732">Signal</keyword>
<evidence type="ECO:0000256" key="8">
    <source>
        <dbReference type="PIRSR" id="PIRSR625705-1"/>
    </source>
</evidence>
<dbReference type="GO" id="GO:0005975">
    <property type="term" value="P:carbohydrate metabolic process"/>
    <property type="evidence" value="ECO:0007669"/>
    <property type="project" value="InterPro"/>
</dbReference>
<dbReference type="InterPro" id="IPR025705">
    <property type="entry name" value="Beta_hexosaminidase_sua/sub"/>
</dbReference>
<dbReference type="InterPro" id="IPR017853">
    <property type="entry name" value="GH"/>
</dbReference>
<keyword evidence="12" id="KW-1185">Reference proteome</keyword>
<evidence type="ECO:0000256" key="7">
    <source>
        <dbReference type="ARBA" id="ARBA00033000"/>
    </source>
</evidence>
<sequence length="854" mass="91762">MRRMMGAMLAMVLAAPAARADEAPAQAALDRFADTLGYRFAIVDNHPTCPAGIDGCFLSTITLTMPESIPAALPTQDLSLTFGFVNRLPRVESDIFDHRLVNGDLQQLTLKPGAVLKPGASYTIRLWGVGAYFSKAFAMPNAYLAARGLDARTIAATRPVVDSDTGLETLPFVAPMTDEAKLATKGPPDRTRWLTPERAFVVQAERRAPVASGVVILPKPVEAVQRPGAPADLTGGVVLALTGVDRAAVAPALAALARTGVAEGGRLPLAIAVDPAAPTAAEGYVLDVAPQGIAIRARDAAGASHALRSLAQQAAFERGRVKPLHVADAPEYGFRGLHIDLGRNFHGRAEILKLVEAMAAYKLNKLHLHLADDEGWRIEIPALPELAVIGSKRCHDPSERTCLLPQLGAGPDGTGAVNGYLTVADYEAIVRAAAARQIEIIPSIDMPGHSRAAICAMEARYARLMDEGKRDEAERYRLVDPADTTEYRSIQNYDDNTLNVCLPATYRFVDTVVDALAAMHRAAGVPLSSFHLGADETAGAWVNSPACAAMIAQNDGDARQLTPRFIERVSKSLAAKGLRVAGWSDGMGHTDPATMPRDVQTNIWTVVHGGAIREAHDQMNRGWDVVLSIPDLGYFDMPYAPHPDERGYNWASRGVDTHQVFGFMPGNIPANAAMIRDIRAIAQPVPDEPVRGEGRRIAGVQAQLWSETLRTDAGVEYMLFPRLLALAERGWSAAPWTPPYRPGASYDWGDKRVDAAALAAGWRDFAGRVAAQFPRLDAMGIAYRVAPPGARIADGMLEANSVFPGTAIEYRQGGSVWTRYAGPVTVTGTVELRSRSADGRRASRIVRVTPVRTD</sequence>
<dbReference type="SUPFAM" id="SSF81296">
    <property type="entry name" value="E set domains"/>
    <property type="match status" value="1"/>
</dbReference>
<evidence type="ECO:0000256" key="3">
    <source>
        <dbReference type="ARBA" id="ARBA00012663"/>
    </source>
</evidence>
<dbReference type="GO" id="GO:0004563">
    <property type="term" value="F:beta-N-acetylhexosaminidase activity"/>
    <property type="evidence" value="ECO:0007669"/>
    <property type="project" value="UniProtKB-EC"/>
</dbReference>
<evidence type="ECO:0000256" key="9">
    <source>
        <dbReference type="SAM" id="SignalP"/>
    </source>
</evidence>
<dbReference type="Pfam" id="PF03174">
    <property type="entry name" value="CHB_HEX_C"/>
    <property type="match status" value="1"/>
</dbReference>
<dbReference type="InterPro" id="IPR015882">
    <property type="entry name" value="HEX_bac_N"/>
</dbReference>
<dbReference type="SMART" id="SM01081">
    <property type="entry name" value="CHB_HEX"/>
    <property type="match status" value="1"/>
</dbReference>
<comment type="caution">
    <text evidence="11">The sequence shown here is derived from an EMBL/GenBank/DDBJ whole genome shotgun (WGS) entry which is preliminary data.</text>
</comment>
<proteinExistence type="inferred from homology"/>
<keyword evidence="5 11" id="KW-0326">Glycosidase</keyword>
<dbReference type="SUPFAM" id="SSF55545">
    <property type="entry name" value="beta-N-acetylhexosaminidase-like domain"/>
    <property type="match status" value="1"/>
</dbReference>
<comment type="similarity">
    <text evidence="2">Belongs to the glycosyl hydrolase 20 family.</text>
</comment>
<reference evidence="11 12" key="1">
    <citation type="submission" date="2020-08" db="EMBL/GenBank/DDBJ databases">
        <title>Genomic Encyclopedia of Type Strains, Phase IV (KMG-IV): sequencing the most valuable type-strain genomes for metagenomic binning, comparative biology and taxonomic classification.</title>
        <authorList>
            <person name="Goeker M."/>
        </authorList>
    </citation>
    <scope>NUCLEOTIDE SEQUENCE [LARGE SCALE GENOMIC DNA]</scope>
    <source>
        <strain evidence="11 12">DSM 27163</strain>
    </source>
</reference>
<dbReference type="InterPro" id="IPR015883">
    <property type="entry name" value="Glyco_hydro_20_cat"/>
</dbReference>
<evidence type="ECO:0000256" key="4">
    <source>
        <dbReference type="ARBA" id="ARBA00022801"/>
    </source>
</evidence>
<dbReference type="PRINTS" id="PR00738">
    <property type="entry name" value="GLHYDRLASE20"/>
</dbReference>
<evidence type="ECO:0000256" key="6">
    <source>
        <dbReference type="ARBA" id="ARBA00030512"/>
    </source>
</evidence>
<dbReference type="Pfam" id="PF02838">
    <property type="entry name" value="Glyco_hydro_20b"/>
    <property type="match status" value="1"/>
</dbReference>
<evidence type="ECO:0000313" key="12">
    <source>
        <dbReference type="Proteomes" id="UP000537161"/>
    </source>
</evidence>
<dbReference type="SUPFAM" id="SSF49384">
    <property type="entry name" value="Carbohydrate-binding domain"/>
    <property type="match status" value="1"/>
</dbReference>
<dbReference type="PANTHER" id="PTHR22600:SF57">
    <property type="entry name" value="BETA-N-ACETYLHEXOSAMINIDASE"/>
    <property type="match status" value="1"/>
</dbReference>
<dbReference type="InterPro" id="IPR014756">
    <property type="entry name" value="Ig_E-set"/>
</dbReference>
<feature type="signal peptide" evidence="9">
    <location>
        <begin position="1"/>
        <end position="20"/>
    </location>
</feature>
<dbReference type="RefSeq" id="WP_184100029.1">
    <property type="nucleotide sequence ID" value="NZ_JACIJH010000012.1"/>
</dbReference>
<accession>A0A7W9B7S3</accession>
<dbReference type="EMBL" id="JACIJH010000012">
    <property type="protein sequence ID" value="MBB5707807.1"/>
    <property type="molecule type" value="Genomic_DNA"/>
</dbReference>
<organism evidence="11 12">
    <name type="scientific">Sphingopyxis panaciterrulae</name>
    <dbReference type="NCBI Taxonomy" id="462372"/>
    <lineage>
        <taxon>Bacteria</taxon>
        <taxon>Pseudomonadati</taxon>
        <taxon>Pseudomonadota</taxon>
        <taxon>Alphaproteobacteria</taxon>
        <taxon>Sphingomonadales</taxon>
        <taxon>Sphingomonadaceae</taxon>
        <taxon>Sphingopyxis</taxon>
    </lineage>
</organism>
<name>A0A7W9B7S3_9SPHN</name>
<evidence type="ECO:0000313" key="11">
    <source>
        <dbReference type="EMBL" id="MBB5707807.1"/>
    </source>
</evidence>
<evidence type="ECO:0000259" key="10">
    <source>
        <dbReference type="SMART" id="SM01081"/>
    </source>
</evidence>
<dbReference type="InterPro" id="IPR004867">
    <property type="entry name" value="CHB_C_dom"/>
</dbReference>
<dbReference type="PANTHER" id="PTHR22600">
    <property type="entry name" value="BETA-HEXOSAMINIDASE"/>
    <property type="match status" value="1"/>
</dbReference>
<evidence type="ECO:0000256" key="2">
    <source>
        <dbReference type="ARBA" id="ARBA00006285"/>
    </source>
</evidence>
<dbReference type="SUPFAM" id="SSF51445">
    <property type="entry name" value="(Trans)glycosidases"/>
    <property type="match status" value="1"/>
</dbReference>
<dbReference type="GO" id="GO:0030203">
    <property type="term" value="P:glycosaminoglycan metabolic process"/>
    <property type="evidence" value="ECO:0007669"/>
    <property type="project" value="TreeGrafter"/>
</dbReference>
<feature type="chain" id="PRO_5031378672" description="beta-N-acetylhexosaminidase" evidence="9">
    <location>
        <begin position="21"/>
        <end position="854"/>
    </location>
</feature>
<dbReference type="Proteomes" id="UP000537161">
    <property type="component" value="Unassembled WGS sequence"/>
</dbReference>
<dbReference type="Gene3D" id="3.20.20.80">
    <property type="entry name" value="Glycosidases"/>
    <property type="match status" value="1"/>
</dbReference>
<evidence type="ECO:0000256" key="1">
    <source>
        <dbReference type="ARBA" id="ARBA00001231"/>
    </source>
</evidence>
<dbReference type="Gene3D" id="2.60.40.290">
    <property type="match status" value="1"/>
</dbReference>
<feature type="active site" description="Proton donor" evidence="8">
    <location>
        <position position="536"/>
    </location>
</feature>
<dbReference type="InterPro" id="IPR008965">
    <property type="entry name" value="CBM2/CBM3_carb-bd_dom_sf"/>
</dbReference>
<gene>
    <name evidence="11" type="ORF">FHR21_003175</name>
</gene>
<feature type="domain" description="Chitobiase/beta-hexosaminidases N-terminal" evidence="10">
    <location>
        <begin position="34"/>
        <end position="198"/>
    </location>
</feature>
<dbReference type="GO" id="GO:0016020">
    <property type="term" value="C:membrane"/>
    <property type="evidence" value="ECO:0007669"/>
    <property type="project" value="TreeGrafter"/>
</dbReference>
<dbReference type="InterPro" id="IPR012291">
    <property type="entry name" value="CBM2_carb-bd_dom_sf"/>
</dbReference>
<dbReference type="CDD" id="cd02847">
    <property type="entry name" value="E_set_Chitobiase_C"/>
    <property type="match status" value="1"/>
</dbReference>
<dbReference type="AlphaFoldDB" id="A0A7W9B7S3"/>
<dbReference type="InterPro" id="IPR029018">
    <property type="entry name" value="Hex-like_dom2"/>
</dbReference>
<dbReference type="Gene3D" id="3.30.379.10">
    <property type="entry name" value="Chitobiase/beta-hexosaminidase domain 2-like"/>
    <property type="match status" value="1"/>
</dbReference>
<dbReference type="GO" id="GO:0030247">
    <property type="term" value="F:polysaccharide binding"/>
    <property type="evidence" value="ECO:0007669"/>
    <property type="project" value="InterPro"/>
</dbReference>
<dbReference type="Pfam" id="PF03173">
    <property type="entry name" value="CHB_HEX"/>
    <property type="match status" value="1"/>
</dbReference>
<dbReference type="Pfam" id="PF00728">
    <property type="entry name" value="Glyco_hydro_20"/>
    <property type="match status" value="1"/>
</dbReference>